<name>Q7UG65_RHOBA</name>
<dbReference type="OrthoDB" id="285651at2"/>
<dbReference type="PATRIC" id="fig|243090.15.peg.3908"/>
<keyword evidence="5" id="KW-0472">Membrane</keyword>
<dbReference type="InParanoid" id="Q7UG65"/>
<evidence type="ECO:0000259" key="8">
    <source>
        <dbReference type="Pfam" id="PF07596"/>
    </source>
</evidence>
<proteinExistence type="predicted"/>
<evidence type="ECO:0000313" key="10">
    <source>
        <dbReference type="Proteomes" id="UP000001025"/>
    </source>
</evidence>
<evidence type="ECO:0000256" key="7">
    <source>
        <dbReference type="SAM" id="MobiDB-lite"/>
    </source>
</evidence>
<feature type="region of interest" description="Disordered" evidence="7">
    <location>
        <begin position="104"/>
        <end position="139"/>
    </location>
</feature>
<feature type="compositionally biased region" description="Basic and acidic residues" evidence="7">
    <location>
        <begin position="63"/>
        <end position="72"/>
    </location>
</feature>
<dbReference type="Pfam" id="PF07596">
    <property type="entry name" value="SBP_bac_10"/>
    <property type="match status" value="1"/>
</dbReference>
<feature type="compositionally biased region" description="Basic and acidic residues" evidence="7">
    <location>
        <begin position="127"/>
        <end position="139"/>
    </location>
</feature>
<dbReference type="KEGG" id="rba:RB8091"/>
<comment type="subcellular location">
    <subcellularLocation>
        <location evidence="1">Membrane</location>
        <topology evidence="1">Single-pass membrane protein</topology>
    </subcellularLocation>
</comment>
<keyword evidence="4" id="KW-1133">Transmembrane helix</keyword>
<evidence type="ECO:0000256" key="6">
    <source>
        <dbReference type="SAM" id="Coils"/>
    </source>
</evidence>
<dbReference type="Proteomes" id="UP000001025">
    <property type="component" value="Chromosome"/>
</dbReference>
<dbReference type="AlphaFoldDB" id="Q7UG65"/>
<evidence type="ECO:0000256" key="1">
    <source>
        <dbReference type="ARBA" id="ARBA00004167"/>
    </source>
</evidence>
<keyword evidence="3" id="KW-0812">Transmembrane</keyword>
<feature type="region of interest" description="Disordered" evidence="7">
    <location>
        <begin position="56"/>
        <end position="80"/>
    </location>
</feature>
<protein>
    <recommendedName>
        <fullName evidence="8">DUF1559 domain-containing protein</fullName>
    </recommendedName>
</protein>
<feature type="coiled-coil region" evidence="6">
    <location>
        <begin position="558"/>
        <end position="585"/>
    </location>
</feature>
<dbReference type="EMBL" id="BX294147">
    <property type="protein sequence ID" value="CAD78464.1"/>
    <property type="molecule type" value="Genomic_DNA"/>
</dbReference>
<dbReference type="InterPro" id="IPR011453">
    <property type="entry name" value="DUF1559"/>
</dbReference>
<organism evidence="9 10">
    <name type="scientific">Rhodopirellula baltica (strain DSM 10527 / NCIMB 13988 / SH1)</name>
    <dbReference type="NCBI Taxonomy" id="243090"/>
    <lineage>
        <taxon>Bacteria</taxon>
        <taxon>Pseudomonadati</taxon>
        <taxon>Planctomycetota</taxon>
        <taxon>Planctomycetia</taxon>
        <taxon>Pirellulales</taxon>
        <taxon>Pirellulaceae</taxon>
        <taxon>Rhodopirellula</taxon>
    </lineage>
</organism>
<evidence type="ECO:0000256" key="2">
    <source>
        <dbReference type="ARBA" id="ARBA00022481"/>
    </source>
</evidence>
<accession>Q7UG65</accession>
<evidence type="ECO:0000313" key="9">
    <source>
        <dbReference type="EMBL" id="CAD78464.1"/>
    </source>
</evidence>
<dbReference type="PANTHER" id="PTHR30093">
    <property type="entry name" value="GENERAL SECRETION PATHWAY PROTEIN G"/>
    <property type="match status" value="1"/>
</dbReference>
<gene>
    <name evidence="9" type="ordered locus">RB8091</name>
</gene>
<dbReference type="eggNOG" id="COG4219">
    <property type="taxonomic scope" value="Bacteria"/>
</dbReference>
<evidence type="ECO:0000256" key="5">
    <source>
        <dbReference type="ARBA" id="ARBA00023136"/>
    </source>
</evidence>
<keyword evidence="10" id="KW-1185">Reference proteome</keyword>
<reference evidence="9 10" key="1">
    <citation type="journal article" date="2003" name="Proc. Natl. Acad. Sci. U.S.A.">
        <title>Complete genome sequence of the marine planctomycete Pirellula sp. strain 1.</title>
        <authorList>
            <person name="Gloeckner F.O."/>
            <person name="Kube M."/>
            <person name="Bauer M."/>
            <person name="Teeling H."/>
            <person name="Lombardot T."/>
            <person name="Ludwig W."/>
            <person name="Gade D."/>
            <person name="Beck A."/>
            <person name="Borzym K."/>
            <person name="Heitmann K."/>
            <person name="Rabus R."/>
            <person name="Schlesner H."/>
            <person name="Amann R."/>
            <person name="Reinhardt R."/>
        </authorList>
    </citation>
    <scope>NUCLEOTIDE SEQUENCE [LARGE SCALE GENOMIC DNA]</scope>
    <source>
        <strain evidence="10">DSM 10527 / NCIMB 13988 / SH1</strain>
    </source>
</reference>
<evidence type="ECO:0000256" key="4">
    <source>
        <dbReference type="ARBA" id="ARBA00022989"/>
    </source>
</evidence>
<dbReference type="HOGENOM" id="CLU_404240_0_0_0"/>
<keyword evidence="6" id="KW-0175">Coiled coil</keyword>
<evidence type="ECO:0000256" key="3">
    <source>
        <dbReference type="ARBA" id="ARBA00022692"/>
    </source>
</evidence>
<feature type="domain" description="DUF1559" evidence="8">
    <location>
        <begin position="142"/>
        <end position="352"/>
    </location>
</feature>
<dbReference type="PANTHER" id="PTHR30093:SF44">
    <property type="entry name" value="TYPE II SECRETION SYSTEM CORE PROTEIN G"/>
    <property type="match status" value="1"/>
</dbReference>
<keyword evidence="2" id="KW-0488">Methylation</keyword>
<dbReference type="EnsemblBacteria" id="CAD78464">
    <property type="protein sequence ID" value="CAD78464"/>
    <property type="gene ID" value="RB8091"/>
</dbReference>
<sequence>MRWLQTMSDNTSGSGIVLRPVGHRSVVGTMVSLVLGCQLLCCGGCGPSKEELMMRAAQRARPKSSDEKEESAKAQTQPVSTAIASEVVDAKAGVKETANAATTSAVQKAAKDRDANSPEETIGDWKPVSDRKPANPLGEPERHAKAVENLNRLTEALMAYKEDKGHYPPSAQAKAGIKTLSWRVLILPYLGHQDLFEKFDLNMPWNRSPNKELIEFIPDELVSPERFDSKTNWMLPAHRNYMFGDNRYPRDRNIEDGIENTLMLVEVNDDLAVEWTRPVDFEPADLGALKGSLGELRSGGTLVAWANGWPSYVANSVSTKQWTNAFTYESGDGQRAGAIHKEPDALLAAHKPSRSETKVEAKVSGRVEASKIVENTEVEAESWGENRLPVPPSPDLATSNQRIEQLFGEQLVRAKQNQTQAELSNDFLKKSLVMSDDAAGAYALQNAAIDLAIDSGDFMLFQAVLDQHASTFEVDLYQVNRDGLLEFSRRNDVDEDTASQMAFVRRALVAIQEGLERNDFEGVGRIASALPRVEEERRGFRRANVRGGKRDASAEKLVRLLQTQLSSANKQYEQAAEKVAEYRKNPDDAELASALGRFYCFLKGDWAMGLPLVINGTSEKLSRVAKRDLEGANDAEDFLAIGDMWWELSEGLPAGIYRQGTRDRAGYWYEQSLEVMPESLDRLHVQARVKEWQSQDPGSPLATIRTINRQLGLAENADLEQVVARKRTQVNAPGDDYEDG</sequence>
<dbReference type="GO" id="GO:0016020">
    <property type="term" value="C:membrane"/>
    <property type="evidence" value="ECO:0007669"/>
    <property type="project" value="UniProtKB-SubCell"/>
</dbReference>
<dbReference type="STRING" id="243090.RB8091"/>